<feature type="region of interest" description="Disordered" evidence="1">
    <location>
        <begin position="1"/>
        <end position="80"/>
    </location>
</feature>
<protein>
    <recommendedName>
        <fullName evidence="4">Zn(2)-C6 fungal-type domain-containing protein</fullName>
    </recommendedName>
</protein>
<dbReference type="EMBL" id="NHYE01005586">
    <property type="protein sequence ID" value="PPQ68851.1"/>
    <property type="molecule type" value="Genomic_DNA"/>
</dbReference>
<evidence type="ECO:0000313" key="2">
    <source>
        <dbReference type="EMBL" id="PPQ68851.1"/>
    </source>
</evidence>
<accession>A0A409VRF9</accession>
<dbReference type="Proteomes" id="UP000284706">
    <property type="component" value="Unassembled WGS sequence"/>
</dbReference>
<feature type="compositionally biased region" description="Low complexity" evidence="1">
    <location>
        <begin position="129"/>
        <end position="142"/>
    </location>
</feature>
<evidence type="ECO:0008006" key="4">
    <source>
        <dbReference type="Google" id="ProtNLM"/>
    </source>
</evidence>
<sequence>MSRSRSASLEIVPPANSRERGLAEVMDSAFKDNQKQDEDDSKDYDDADADAEVDEIEDQAPSASHIAATGSEAPNAPTPCERCVRTGKICKGVAGSRCDYCKRLKQKCSNSSGPARGRNASVKKNAELTSSKVVTSKPSTASQSNHLKRKSMKGTTPQNGDIDGHSIDGEGSVVDEDGHDDASHKPTKKRRVSKGNAGPSRAQLVKAVSDMEASIKRIQASVTKEVEKMSSIVKSLNARIKEMDDD</sequence>
<feature type="region of interest" description="Disordered" evidence="1">
    <location>
        <begin position="107"/>
        <end position="203"/>
    </location>
</feature>
<dbReference type="OrthoDB" id="3051265at2759"/>
<keyword evidence="3" id="KW-1185">Reference proteome</keyword>
<reference evidence="2 3" key="1">
    <citation type="journal article" date="2018" name="Evol. Lett.">
        <title>Horizontal gene cluster transfer increased hallucinogenic mushroom diversity.</title>
        <authorList>
            <person name="Reynolds H.T."/>
            <person name="Vijayakumar V."/>
            <person name="Gluck-Thaler E."/>
            <person name="Korotkin H.B."/>
            <person name="Matheny P.B."/>
            <person name="Slot J.C."/>
        </authorList>
    </citation>
    <scope>NUCLEOTIDE SEQUENCE [LARGE SCALE GENOMIC DNA]</scope>
    <source>
        <strain evidence="2 3">SRW20</strain>
    </source>
</reference>
<proteinExistence type="predicted"/>
<organism evidence="2 3">
    <name type="scientific">Gymnopilus dilepis</name>
    <dbReference type="NCBI Taxonomy" id="231916"/>
    <lineage>
        <taxon>Eukaryota</taxon>
        <taxon>Fungi</taxon>
        <taxon>Dikarya</taxon>
        <taxon>Basidiomycota</taxon>
        <taxon>Agaricomycotina</taxon>
        <taxon>Agaricomycetes</taxon>
        <taxon>Agaricomycetidae</taxon>
        <taxon>Agaricales</taxon>
        <taxon>Agaricineae</taxon>
        <taxon>Hymenogastraceae</taxon>
        <taxon>Gymnopilus</taxon>
    </lineage>
</organism>
<name>A0A409VRF9_9AGAR</name>
<feature type="compositionally biased region" description="Acidic residues" evidence="1">
    <location>
        <begin position="37"/>
        <end position="58"/>
    </location>
</feature>
<gene>
    <name evidence="2" type="ORF">CVT26_001684</name>
</gene>
<evidence type="ECO:0000256" key="1">
    <source>
        <dbReference type="SAM" id="MobiDB-lite"/>
    </source>
</evidence>
<dbReference type="InParanoid" id="A0A409VRF9"/>
<dbReference type="AlphaFoldDB" id="A0A409VRF9"/>
<comment type="caution">
    <text evidence="2">The sequence shown here is derived from an EMBL/GenBank/DDBJ whole genome shotgun (WGS) entry which is preliminary data.</text>
</comment>
<evidence type="ECO:0000313" key="3">
    <source>
        <dbReference type="Proteomes" id="UP000284706"/>
    </source>
</evidence>